<gene>
    <name evidence="3" type="primary">LOC110791697</name>
</gene>
<reference evidence="3" key="2">
    <citation type="submission" date="2025-08" db="UniProtKB">
        <authorList>
            <consortium name="RefSeq"/>
        </authorList>
    </citation>
    <scope>IDENTIFICATION</scope>
    <source>
        <tissue evidence="3">Leaf</tissue>
    </source>
</reference>
<evidence type="ECO:0000259" key="1">
    <source>
        <dbReference type="Pfam" id="PF10551"/>
    </source>
</evidence>
<evidence type="ECO:0000313" key="3">
    <source>
        <dbReference type="RefSeq" id="XP_021852152.2"/>
    </source>
</evidence>
<evidence type="ECO:0000313" key="2">
    <source>
        <dbReference type="Proteomes" id="UP000813463"/>
    </source>
</evidence>
<feature type="domain" description="MULE transposase" evidence="1">
    <location>
        <begin position="58"/>
        <end position="152"/>
    </location>
</feature>
<accession>A0A9R0IN83</accession>
<dbReference type="InterPro" id="IPR018289">
    <property type="entry name" value="MULE_transposase_dom"/>
</dbReference>
<keyword evidence="2" id="KW-1185">Reference proteome</keyword>
<proteinExistence type="predicted"/>
<dbReference type="KEGG" id="soe:110791697"/>
<dbReference type="PANTHER" id="PTHR47718:SF17">
    <property type="entry name" value="PROTEIN FAR1-RELATED SEQUENCE 5-LIKE"/>
    <property type="match status" value="1"/>
</dbReference>
<dbReference type="GeneID" id="110791697"/>
<dbReference type="Pfam" id="PF10551">
    <property type="entry name" value="MULE"/>
    <property type="match status" value="1"/>
</dbReference>
<dbReference type="PANTHER" id="PTHR47718">
    <property type="entry name" value="OS01G0519700 PROTEIN"/>
    <property type="match status" value="1"/>
</dbReference>
<protein>
    <submittedName>
        <fullName evidence="3">Protein FAR1-RELATED SEQUENCE 5-like</fullName>
    </submittedName>
</protein>
<organism evidence="2 3">
    <name type="scientific">Spinacia oleracea</name>
    <name type="common">Spinach</name>
    <dbReference type="NCBI Taxonomy" id="3562"/>
    <lineage>
        <taxon>Eukaryota</taxon>
        <taxon>Viridiplantae</taxon>
        <taxon>Streptophyta</taxon>
        <taxon>Embryophyta</taxon>
        <taxon>Tracheophyta</taxon>
        <taxon>Spermatophyta</taxon>
        <taxon>Magnoliopsida</taxon>
        <taxon>eudicotyledons</taxon>
        <taxon>Gunneridae</taxon>
        <taxon>Pentapetalae</taxon>
        <taxon>Caryophyllales</taxon>
        <taxon>Chenopodiaceae</taxon>
        <taxon>Chenopodioideae</taxon>
        <taxon>Anserineae</taxon>
        <taxon>Spinacia</taxon>
    </lineage>
</organism>
<sequence>MKRLEGKDTQAVVNMLIKRGEEDPTFYFRVKVNEANQVISMFWRDGMMQEDYDVYGDVCVFDTTFRTNKYNLVCAPFVGVNNHWSNVMFGCAFIADEKTHTFVWLLETFLESMGGKSPITIFTDQDQAMANAIEQVFPNTRHRLCLWHLQKNAVSRFGDLKADNTFKDTFKKCLYRCYNEEEFETTWFDMITKYNLQNHDRFTNLYTIKEKWLDRWRYQEDQNEYDCGNALPKSDFPMVGMIKHAANVYTLTLFRDFEKEFKYAMGCISNVNYINGNFFGYKVQHESWPEHTAIM</sequence>
<dbReference type="RefSeq" id="XP_021852152.2">
    <property type="nucleotide sequence ID" value="XM_021996460.2"/>
</dbReference>
<name>A0A9R0IN83_SPIOL</name>
<dbReference type="Proteomes" id="UP000813463">
    <property type="component" value="Chromosome 1"/>
</dbReference>
<reference evidence="2" key="1">
    <citation type="journal article" date="2021" name="Nat. Commun.">
        <title>Genomic analyses provide insights into spinach domestication and the genetic basis of agronomic traits.</title>
        <authorList>
            <person name="Cai X."/>
            <person name="Sun X."/>
            <person name="Xu C."/>
            <person name="Sun H."/>
            <person name="Wang X."/>
            <person name="Ge C."/>
            <person name="Zhang Z."/>
            <person name="Wang Q."/>
            <person name="Fei Z."/>
            <person name="Jiao C."/>
            <person name="Wang Q."/>
        </authorList>
    </citation>
    <scope>NUCLEOTIDE SEQUENCE [LARGE SCALE GENOMIC DNA]</scope>
    <source>
        <strain evidence="2">cv. Varoflay</strain>
    </source>
</reference>
<dbReference type="AlphaFoldDB" id="A0A9R0IN83"/>